<comment type="caution">
    <text evidence="3">The sequence shown here is derived from an EMBL/GenBank/DDBJ whole genome shotgun (WGS) entry which is preliminary data.</text>
</comment>
<protein>
    <submittedName>
        <fullName evidence="3">Pimeloyl-ACP methyl ester carboxylesterase</fullName>
    </submittedName>
</protein>
<evidence type="ECO:0000313" key="3">
    <source>
        <dbReference type="EMBL" id="MDR6302032.1"/>
    </source>
</evidence>
<dbReference type="Proteomes" id="UP001257659">
    <property type="component" value="Unassembled WGS sequence"/>
</dbReference>
<proteinExistence type="predicted"/>
<dbReference type="EMBL" id="JAVDQA010000010">
    <property type="protein sequence ID" value="MDR6302032.1"/>
    <property type="molecule type" value="Genomic_DNA"/>
</dbReference>
<dbReference type="InterPro" id="IPR013595">
    <property type="entry name" value="Pept_S33_TAP-like_C"/>
</dbReference>
<organism evidence="3 4">
    <name type="scientific">Mesonia maritima</name>
    <dbReference type="NCBI Taxonomy" id="1793873"/>
    <lineage>
        <taxon>Bacteria</taxon>
        <taxon>Pseudomonadati</taxon>
        <taxon>Bacteroidota</taxon>
        <taxon>Flavobacteriia</taxon>
        <taxon>Flavobacteriales</taxon>
        <taxon>Flavobacteriaceae</taxon>
        <taxon>Mesonia</taxon>
    </lineage>
</organism>
<evidence type="ECO:0000259" key="2">
    <source>
        <dbReference type="Pfam" id="PF12146"/>
    </source>
</evidence>
<reference evidence="3 4" key="1">
    <citation type="submission" date="2023-07" db="EMBL/GenBank/DDBJ databases">
        <title>Genomic Encyclopedia of Type Strains, Phase IV (KMG-IV): sequencing the most valuable type-strain genomes for metagenomic binning, comparative biology and taxonomic classification.</title>
        <authorList>
            <person name="Goeker M."/>
        </authorList>
    </citation>
    <scope>NUCLEOTIDE SEQUENCE [LARGE SCALE GENOMIC DNA]</scope>
    <source>
        <strain evidence="3 4">DSM 102814</strain>
    </source>
</reference>
<dbReference type="PANTHER" id="PTHR46438:SF11">
    <property type="entry name" value="LIPASE-RELATED"/>
    <property type="match status" value="1"/>
</dbReference>
<dbReference type="SUPFAM" id="SSF53474">
    <property type="entry name" value="alpha/beta-Hydrolases"/>
    <property type="match status" value="1"/>
</dbReference>
<dbReference type="InterPro" id="IPR029058">
    <property type="entry name" value="AB_hydrolase_fold"/>
</dbReference>
<evidence type="ECO:0000259" key="1">
    <source>
        <dbReference type="Pfam" id="PF08386"/>
    </source>
</evidence>
<evidence type="ECO:0000313" key="4">
    <source>
        <dbReference type="Proteomes" id="UP001257659"/>
    </source>
</evidence>
<keyword evidence="4" id="KW-1185">Reference proteome</keyword>
<dbReference type="Pfam" id="PF12146">
    <property type="entry name" value="Hydrolase_4"/>
    <property type="match status" value="1"/>
</dbReference>
<dbReference type="RefSeq" id="WP_309730152.1">
    <property type="nucleotide sequence ID" value="NZ_JAVDQA010000010.1"/>
</dbReference>
<gene>
    <name evidence="3" type="ORF">GGR31_002709</name>
</gene>
<name>A0ABU1K8U9_9FLAO</name>
<sequence length="278" mass="31826">MKKKFKKYLPKIIGVQINSLHLVKPKKATQKTFYLFCSPRRGKVKPEQAPFLNQAKSFTVRHKELELQTYHWQGKGKTVLLVHGWESNSHRWKSLIEELQAKDYNIFAFDAPAHGYSEGSYIHVPLYSECLSTMIKNVEPAYIVGHSIGAMTTVFNQHTSEVEIEKLVLLGPPSELTEIMSDFQRILSLKPRVMNDLENYFQEKIGYRFQEFSIAKFAEKLSTKGLLIHDIYDKIAPISASEAIHKNWKNSELLKTEGAGHSLNNSAINSAIIQYLNN</sequence>
<dbReference type="Pfam" id="PF08386">
    <property type="entry name" value="Abhydrolase_4"/>
    <property type="match status" value="1"/>
</dbReference>
<feature type="domain" description="Serine aminopeptidase S33" evidence="2">
    <location>
        <begin position="77"/>
        <end position="191"/>
    </location>
</feature>
<dbReference type="InterPro" id="IPR022742">
    <property type="entry name" value="Hydrolase_4"/>
</dbReference>
<accession>A0ABU1K8U9</accession>
<dbReference type="PANTHER" id="PTHR46438">
    <property type="entry name" value="ALPHA/BETA-HYDROLASES SUPERFAMILY PROTEIN"/>
    <property type="match status" value="1"/>
</dbReference>
<dbReference type="Gene3D" id="3.40.50.1820">
    <property type="entry name" value="alpha/beta hydrolase"/>
    <property type="match status" value="1"/>
</dbReference>
<feature type="domain" description="Peptidase S33 tripeptidyl aminopeptidase-like C-terminal" evidence="1">
    <location>
        <begin position="223"/>
        <end position="277"/>
    </location>
</feature>